<dbReference type="STRING" id="225164.V4B999"/>
<sequence>MAQYVYSIEFKCPIIDCGPRLPIPGAKYTAIPNTYVGQSFMFECMDQFTLLGSSDMDHENTTVVCDSTGRWRYGNLTCSGARCSDPGTPANAEQITDGYGIGQTINYRCMRPGYSPVPDVTLGCIAGTANDAKWNDTVPKCLDTMPPEFTDCPSSPIMVNPLEEITLTVPTATDNSGFVTVEYTVKSTKMWFLVDRNITYQAIDGEDNTVECIVQYKVKTVDPRPTLTCPTHLTLPVMVRSSQSINLVENITSNGDLTINPKTLQYDTSNINTFTQVTGTATGKQGQSSQCTFLVGVKADACLEETLVPLVNANRICGGNLEALNCKTTCKSGAYFKSGNSTSISSCTGSAVWSGSDANEDCLVSKVPVYSYSIKMIYEFGAPISSCKNSFRTKLQAELTKTDSRLNKACKKSLDVNYKLAVENLVAEQNSAAFEKADVSAVLRVLDTDIDQMKLTQCEDNLKTYSVEIFDFDNSDCGDSDIENFEIVKSGNSCSDEGYSLVTSDDSNVVCLPCGPGTFYNSTSKSCEDCLTGEYQDMANQKSCKKCVNAIESVSPRRLQSSCIENCPDGFYRIEGFCEACPVDQFKVDNVKCSPCPDGGSTLGVNGVNSKAGCKAPCQPGYYSTTGFEDCTACPRHFYSAAGAAKTCTECAKNQITTEMASISNENCTQCFNNTITLPLPVPRT</sequence>
<dbReference type="InterPro" id="IPR011641">
    <property type="entry name" value="Tyr-kin_ephrin_A/B_rcpt-like"/>
</dbReference>
<keyword evidence="3" id="KW-0768">Sushi</keyword>
<name>V4B999_LOTGI</name>
<evidence type="ECO:0000259" key="5">
    <source>
        <dbReference type="PROSITE" id="PS50923"/>
    </source>
</evidence>
<dbReference type="PROSITE" id="PS50825">
    <property type="entry name" value="HYR"/>
    <property type="match status" value="1"/>
</dbReference>
<dbReference type="CTD" id="20237024"/>
<keyword evidence="1" id="KW-0677">Repeat</keyword>
<comment type="caution">
    <text evidence="3">Lacks conserved residue(s) required for the propagation of feature annotation.</text>
</comment>
<dbReference type="Pfam" id="PF00084">
    <property type="entry name" value="Sushi"/>
    <property type="match status" value="2"/>
</dbReference>
<keyword evidence="2" id="KW-1015">Disulfide bond</keyword>
<dbReference type="RefSeq" id="XP_009045408.1">
    <property type="nucleotide sequence ID" value="XM_009047160.1"/>
</dbReference>
<feature type="domain" description="HYR" evidence="4">
    <location>
        <begin position="142"/>
        <end position="220"/>
    </location>
</feature>
<dbReference type="Gene3D" id="2.10.50.10">
    <property type="entry name" value="Tumor Necrosis Factor Receptor, subunit A, domain 2"/>
    <property type="match status" value="2"/>
</dbReference>
<dbReference type="Proteomes" id="UP000030746">
    <property type="component" value="Unassembled WGS sequence"/>
</dbReference>
<evidence type="ECO:0000259" key="4">
    <source>
        <dbReference type="PROSITE" id="PS50825"/>
    </source>
</evidence>
<dbReference type="PANTHER" id="PTHR46967:SF1">
    <property type="entry name" value="KERATIN-ASSOCIATED PROTEIN 16-1-LIKE"/>
    <property type="match status" value="1"/>
</dbReference>
<accession>V4B999</accession>
<evidence type="ECO:0000313" key="6">
    <source>
        <dbReference type="EMBL" id="ESP03926.1"/>
    </source>
</evidence>
<dbReference type="SUPFAM" id="SSF57535">
    <property type="entry name" value="Complement control module/SCR domain"/>
    <property type="match status" value="2"/>
</dbReference>
<dbReference type="Pfam" id="PF07699">
    <property type="entry name" value="Ephrin_rec_like"/>
    <property type="match status" value="2"/>
</dbReference>
<dbReference type="PANTHER" id="PTHR46967">
    <property type="entry name" value="INSULIN-LIKE GROWTH FACTOR BINDING PROTEIN,N-TERMINAL"/>
    <property type="match status" value="1"/>
</dbReference>
<dbReference type="GeneID" id="20237024"/>
<evidence type="ECO:0000256" key="2">
    <source>
        <dbReference type="ARBA" id="ARBA00023157"/>
    </source>
</evidence>
<dbReference type="OrthoDB" id="6159789at2759"/>
<dbReference type="KEGG" id="lgi:LOTGIDRAFT_156526"/>
<reference evidence="6 7" key="1">
    <citation type="journal article" date="2013" name="Nature">
        <title>Insights into bilaterian evolution from three spiralian genomes.</title>
        <authorList>
            <person name="Simakov O."/>
            <person name="Marletaz F."/>
            <person name="Cho S.J."/>
            <person name="Edsinger-Gonzales E."/>
            <person name="Havlak P."/>
            <person name="Hellsten U."/>
            <person name="Kuo D.H."/>
            <person name="Larsson T."/>
            <person name="Lv J."/>
            <person name="Arendt D."/>
            <person name="Savage R."/>
            <person name="Osoegawa K."/>
            <person name="de Jong P."/>
            <person name="Grimwood J."/>
            <person name="Chapman J.A."/>
            <person name="Shapiro H."/>
            <person name="Aerts A."/>
            <person name="Otillar R.P."/>
            <person name="Terry A.Y."/>
            <person name="Boore J.L."/>
            <person name="Grigoriev I.V."/>
            <person name="Lindberg D.R."/>
            <person name="Seaver E.C."/>
            <person name="Weisblat D.A."/>
            <person name="Putnam N.H."/>
            <person name="Rokhsar D.S."/>
        </authorList>
    </citation>
    <scope>NUCLEOTIDE SEQUENCE [LARGE SCALE GENOMIC DNA]</scope>
</reference>
<dbReference type="InterPro" id="IPR009030">
    <property type="entry name" value="Growth_fac_rcpt_cys_sf"/>
</dbReference>
<gene>
    <name evidence="6" type="ORF">LOTGIDRAFT_156526</name>
</gene>
<keyword evidence="7" id="KW-1185">Reference proteome</keyword>
<dbReference type="SMART" id="SM01411">
    <property type="entry name" value="Ephrin_rec_like"/>
    <property type="match status" value="3"/>
</dbReference>
<organism evidence="6 7">
    <name type="scientific">Lottia gigantea</name>
    <name type="common">Giant owl limpet</name>
    <dbReference type="NCBI Taxonomy" id="225164"/>
    <lineage>
        <taxon>Eukaryota</taxon>
        <taxon>Metazoa</taxon>
        <taxon>Spiralia</taxon>
        <taxon>Lophotrochozoa</taxon>
        <taxon>Mollusca</taxon>
        <taxon>Gastropoda</taxon>
        <taxon>Patellogastropoda</taxon>
        <taxon>Lottioidea</taxon>
        <taxon>Lottiidae</taxon>
        <taxon>Lottia</taxon>
    </lineage>
</organism>
<dbReference type="InterPro" id="IPR003410">
    <property type="entry name" value="HYR_dom"/>
</dbReference>
<dbReference type="InterPro" id="IPR000436">
    <property type="entry name" value="Sushi_SCR_CCP_dom"/>
</dbReference>
<proteinExistence type="predicted"/>
<feature type="domain" description="Sushi" evidence="5">
    <location>
        <begin position="81"/>
        <end position="143"/>
    </location>
</feature>
<dbReference type="SMART" id="SM00032">
    <property type="entry name" value="CCP"/>
    <property type="match status" value="3"/>
</dbReference>
<dbReference type="OMA" id="KSRACHQ"/>
<evidence type="ECO:0008006" key="8">
    <source>
        <dbReference type="Google" id="ProtNLM"/>
    </source>
</evidence>
<evidence type="ECO:0000256" key="3">
    <source>
        <dbReference type="PROSITE-ProRule" id="PRU00302"/>
    </source>
</evidence>
<dbReference type="Gene3D" id="2.10.70.10">
    <property type="entry name" value="Complement Module, domain 1"/>
    <property type="match status" value="2"/>
</dbReference>
<protein>
    <recommendedName>
        <fullName evidence="8">Sushi domain-containing protein</fullName>
    </recommendedName>
</protein>
<dbReference type="PROSITE" id="PS50923">
    <property type="entry name" value="SUSHI"/>
    <property type="match status" value="1"/>
</dbReference>
<evidence type="ECO:0000313" key="7">
    <source>
        <dbReference type="Proteomes" id="UP000030746"/>
    </source>
</evidence>
<dbReference type="EMBL" id="KB199905">
    <property type="protein sequence ID" value="ESP03926.1"/>
    <property type="molecule type" value="Genomic_DNA"/>
</dbReference>
<dbReference type="SUPFAM" id="SSF57184">
    <property type="entry name" value="Growth factor receptor domain"/>
    <property type="match status" value="2"/>
</dbReference>
<evidence type="ECO:0000256" key="1">
    <source>
        <dbReference type="ARBA" id="ARBA00022737"/>
    </source>
</evidence>
<dbReference type="AlphaFoldDB" id="V4B999"/>
<dbReference type="InterPro" id="IPR035976">
    <property type="entry name" value="Sushi/SCR/CCP_sf"/>
</dbReference>
<dbReference type="HOGENOM" id="CLU_401869_0_0_1"/>